<feature type="domain" description="Cell envelope-related transcriptional attenuator" evidence="3">
    <location>
        <begin position="82"/>
        <end position="228"/>
    </location>
</feature>
<dbReference type="EMBL" id="FMJE01000005">
    <property type="protein sequence ID" value="SCM82814.1"/>
    <property type="molecule type" value="Genomic_DNA"/>
</dbReference>
<accession>A0A212LYZ4</accession>
<dbReference type="PANTHER" id="PTHR33392">
    <property type="entry name" value="POLYISOPRENYL-TEICHOIC ACID--PEPTIDOGLYCAN TEICHOIC ACID TRANSFERASE TAGU"/>
    <property type="match status" value="1"/>
</dbReference>
<dbReference type="AlphaFoldDB" id="A0A212LYZ4"/>
<organism evidence="5">
    <name type="scientific">uncultured Sporomusa sp</name>
    <dbReference type="NCBI Taxonomy" id="307249"/>
    <lineage>
        <taxon>Bacteria</taxon>
        <taxon>Bacillati</taxon>
        <taxon>Bacillota</taxon>
        <taxon>Negativicutes</taxon>
        <taxon>Selenomonadales</taxon>
        <taxon>Sporomusaceae</taxon>
        <taxon>Sporomusa</taxon>
        <taxon>environmental samples</taxon>
    </lineage>
</organism>
<dbReference type="Pfam" id="PF03816">
    <property type="entry name" value="LytR_cpsA_psr"/>
    <property type="match status" value="1"/>
</dbReference>
<proteinExistence type="inferred from homology"/>
<evidence type="ECO:0000313" key="5">
    <source>
        <dbReference type="EMBL" id="SCM82814.1"/>
    </source>
</evidence>
<feature type="region of interest" description="Disordered" evidence="2">
    <location>
        <begin position="331"/>
        <end position="408"/>
    </location>
</feature>
<feature type="compositionally biased region" description="Basic and acidic residues" evidence="2">
    <location>
        <begin position="332"/>
        <end position="370"/>
    </location>
</feature>
<evidence type="ECO:0000259" key="3">
    <source>
        <dbReference type="Pfam" id="PF03816"/>
    </source>
</evidence>
<dbReference type="InterPro" id="IPR027381">
    <property type="entry name" value="LytR/CpsA/Psr_C"/>
</dbReference>
<name>A0A212LYZ4_9FIRM</name>
<comment type="similarity">
    <text evidence="1">Belongs to the LytR/CpsA/Psr (LCP) family.</text>
</comment>
<dbReference type="Pfam" id="PF13399">
    <property type="entry name" value="LytR_C"/>
    <property type="match status" value="1"/>
</dbReference>
<dbReference type="InterPro" id="IPR004474">
    <property type="entry name" value="LytR_CpsA_psr"/>
</dbReference>
<dbReference type="Gene3D" id="3.40.630.190">
    <property type="entry name" value="LCP protein"/>
    <property type="match status" value="1"/>
</dbReference>
<evidence type="ECO:0000259" key="4">
    <source>
        <dbReference type="Pfam" id="PF13399"/>
    </source>
</evidence>
<gene>
    <name evidence="5" type="primary">lytR</name>
    <name evidence="5" type="ORF">KL86SPO_50586</name>
</gene>
<feature type="compositionally biased region" description="Basic and acidic residues" evidence="2">
    <location>
        <begin position="378"/>
        <end position="392"/>
    </location>
</feature>
<dbReference type="PANTHER" id="PTHR33392:SF6">
    <property type="entry name" value="POLYISOPRENYL-TEICHOIC ACID--PEPTIDOGLYCAN TEICHOIC ACID TRANSFERASE TAGU"/>
    <property type="match status" value="1"/>
</dbReference>
<feature type="domain" description="LytR/CpsA/Psr regulator C-terminal" evidence="4">
    <location>
        <begin position="410"/>
        <end position="492"/>
    </location>
</feature>
<protein>
    <submittedName>
        <fullName evidence="5">Transcriptional regulator LytR</fullName>
    </submittedName>
</protein>
<reference evidence="5" key="1">
    <citation type="submission" date="2016-08" db="EMBL/GenBank/DDBJ databases">
        <authorList>
            <person name="Seilhamer J.J."/>
        </authorList>
    </citation>
    <scope>NUCLEOTIDE SEQUENCE</scope>
    <source>
        <strain evidence="5">86</strain>
    </source>
</reference>
<sequence>MLMTSSRLEKRLVEQRKSRRSRFLLIVTCLLLFVTVAGATYYWSTGGKFEKARKTGAGVAGLPNKVNILVMGVDERSDDVGRSDTLFVVTVDTSTNQVALLSVPRDTRVRIPGHGWDKINHAYALGGHKLSQRAVEDLLGIPMDYYAIINFAAFNKIVDAVGGVTIDVEKRMYYEDPYDNLVIDLKPGEQQMDGRTAIKYVRYRDEEGDIGRIDRQQKFVKAMLNEVASPFILPRIPGIIREVTDALQTDLTTAEMLNLAKLLNDAAKAGLKTEMVPGKPAYIHDISYWLPDIVELRNYVASSQGMTTDGKFVSAARTLASQYERSIPQEMKIVEVPKKPAVDEKDSKKNTLKDPEDPEEKDLKEKDPKKPAITNPKAPDKPKDTKKTRVPEPKPPAKTKTPAADSGKLKFEVVNASGTPEAGNQMAAELRSQGHDVISVAGISAANKNTVVIANSSEAGSQLAGLPFRYALQVNNDDSKANVVKIIVGKDYVNR</sequence>
<dbReference type="NCBIfam" id="TIGR00350">
    <property type="entry name" value="lytR_cpsA_psr"/>
    <property type="match status" value="1"/>
</dbReference>
<evidence type="ECO:0000256" key="1">
    <source>
        <dbReference type="ARBA" id="ARBA00006068"/>
    </source>
</evidence>
<dbReference type="InterPro" id="IPR050922">
    <property type="entry name" value="LytR/CpsA/Psr_CW_biosynth"/>
</dbReference>
<evidence type="ECO:0000256" key="2">
    <source>
        <dbReference type="SAM" id="MobiDB-lite"/>
    </source>
</evidence>